<accession>A0AAW8MGP4</accession>
<name>A0AAW8MGP4_9PSED</name>
<evidence type="ECO:0000313" key="2">
    <source>
        <dbReference type="Proteomes" id="UP001252613"/>
    </source>
</evidence>
<proteinExistence type="predicted"/>
<protein>
    <submittedName>
        <fullName evidence="1">Uncharacterized protein</fullName>
    </submittedName>
</protein>
<organism evidence="1 2">
    <name type="scientific">Pseudomonas brassicacearum</name>
    <dbReference type="NCBI Taxonomy" id="930166"/>
    <lineage>
        <taxon>Bacteria</taxon>
        <taxon>Pseudomonadati</taxon>
        <taxon>Pseudomonadota</taxon>
        <taxon>Gammaproteobacteria</taxon>
        <taxon>Pseudomonadales</taxon>
        <taxon>Pseudomonadaceae</taxon>
        <taxon>Pseudomonas</taxon>
    </lineage>
</organism>
<dbReference type="RefSeq" id="WP_310365467.1">
    <property type="nucleotide sequence ID" value="NZ_JAVDVC010000010.1"/>
</dbReference>
<comment type="caution">
    <text evidence="1">The sequence shown here is derived from an EMBL/GenBank/DDBJ whole genome shotgun (WGS) entry which is preliminary data.</text>
</comment>
<evidence type="ECO:0000313" key="1">
    <source>
        <dbReference type="EMBL" id="MDR6960506.1"/>
    </source>
</evidence>
<sequence length="462" mass="52073">MASQASISDAPLSVTLDNYYLSPELVPMLSEPDPTSGIRTFRTRTYVDLSEGGTVLLGRDSEQNYRARSGIELVASGPRLEQVEGSHLWRRIAHPEVLHEGDSDLISTPHRLSDDEASQVTALKRSRTVSQSEAPGQSLPAFNKNWAIDPRFIASGFITLDNVHYKVVTRSDAREHPITYIQPPIHPTYDFDLLEATLRHTPDEQPRGAVQIPPHNHWEIDTRLPFEKPLTAYVRDCFPDVTTTTLENIARRQFELANDSPFADAAGLTALRQIFNSWKNPGLAPYPHWSDPLLMLPTLPTTSSSRGAARSITLPIPSATGTLERLDFDPLRFQRQWLFFQTTYTPVEFKRFMTALLTRNGYTVMEPSSYNSFPALVFQRAEHDYVFFISLHRTRIPKISLPTYLDPNTAGVLLENQIGEAAAKVVREAHAANKIIWLRGGTEIRPGIPDTVFIIRDDYSRL</sequence>
<dbReference type="AlphaFoldDB" id="A0AAW8MGP4"/>
<gene>
    <name evidence="1" type="ORF">J2W43_004511</name>
</gene>
<reference evidence="1" key="1">
    <citation type="submission" date="2023-07" db="EMBL/GenBank/DDBJ databases">
        <title>Sorghum-associated microbial communities from plants grown in Nebraska, USA.</title>
        <authorList>
            <person name="Schachtman D."/>
        </authorList>
    </citation>
    <scope>NUCLEOTIDE SEQUENCE</scope>
    <source>
        <strain evidence="1">3432</strain>
    </source>
</reference>
<dbReference type="EMBL" id="JAVDVC010000010">
    <property type="protein sequence ID" value="MDR6960506.1"/>
    <property type="molecule type" value="Genomic_DNA"/>
</dbReference>
<dbReference type="Proteomes" id="UP001252613">
    <property type="component" value="Unassembled WGS sequence"/>
</dbReference>